<keyword evidence="1" id="KW-1133">Transmembrane helix</keyword>
<dbReference type="AlphaFoldDB" id="A0A5C2S5D5"/>
<dbReference type="Proteomes" id="UP000313359">
    <property type="component" value="Unassembled WGS sequence"/>
</dbReference>
<organism evidence="2 3">
    <name type="scientific">Lentinus tigrinus ALCF2SS1-6</name>
    <dbReference type="NCBI Taxonomy" id="1328759"/>
    <lineage>
        <taxon>Eukaryota</taxon>
        <taxon>Fungi</taxon>
        <taxon>Dikarya</taxon>
        <taxon>Basidiomycota</taxon>
        <taxon>Agaricomycotina</taxon>
        <taxon>Agaricomycetes</taxon>
        <taxon>Polyporales</taxon>
        <taxon>Polyporaceae</taxon>
        <taxon>Lentinus</taxon>
    </lineage>
</organism>
<dbReference type="OrthoDB" id="2803395at2759"/>
<proteinExistence type="predicted"/>
<reference evidence="2" key="1">
    <citation type="journal article" date="2018" name="Genome Biol. Evol.">
        <title>Genomics and development of Lentinus tigrinus, a white-rot wood-decaying mushroom with dimorphic fruiting bodies.</title>
        <authorList>
            <person name="Wu B."/>
            <person name="Xu Z."/>
            <person name="Knudson A."/>
            <person name="Carlson A."/>
            <person name="Chen N."/>
            <person name="Kovaka S."/>
            <person name="LaButti K."/>
            <person name="Lipzen A."/>
            <person name="Pennachio C."/>
            <person name="Riley R."/>
            <person name="Schakwitz W."/>
            <person name="Umezawa K."/>
            <person name="Ohm R.A."/>
            <person name="Grigoriev I.V."/>
            <person name="Nagy L.G."/>
            <person name="Gibbons J."/>
            <person name="Hibbett D."/>
        </authorList>
    </citation>
    <scope>NUCLEOTIDE SEQUENCE [LARGE SCALE GENOMIC DNA]</scope>
    <source>
        <strain evidence="2">ALCF2SS1-6</strain>
    </source>
</reference>
<protein>
    <submittedName>
        <fullName evidence="2">Uncharacterized protein</fullName>
    </submittedName>
</protein>
<feature type="transmembrane region" description="Helical" evidence="1">
    <location>
        <begin position="25"/>
        <end position="49"/>
    </location>
</feature>
<keyword evidence="1" id="KW-0812">Transmembrane</keyword>
<keyword evidence="3" id="KW-1185">Reference proteome</keyword>
<evidence type="ECO:0000313" key="3">
    <source>
        <dbReference type="Proteomes" id="UP000313359"/>
    </source>
</evidence>
<feature type="transmembrane region" description="Helical" evidence="1">
    <location>
        <begin position="141"/>
        <end position="160"/>
    </location>
</feature>
<evidence type="ECO:0000256" key="1">
    <source>
        <dbReference type="SAM" id="Phobius"/>
    </source>
</evidence>
<evidence type="ECO:0000313" key="2">
    <source>
        <dbReference type="EMBL" id="RPD58965.1"/>
    </source>
</evidence>
<sequence>MQNLQLITWAVFSTLRAYVLSRNKLVGLLVLALSMAPVGANLAIYGYGLSGRNFPPFGCLQTDFMAKEIQLSLLIYITWTNLSSRDVLRGLRQSKRLPLSDILLRDGTIYFLALINRVMFILNVLHLTFSATALVSGIKGSYITVFTSPITAILVSRFLLELQEAGQRIVRVDSDDPLHISMNPYDDTPSFIRSLGAVIDPTLPRDGDRLSGAPKELRWISSPIVAAWYDSDPDPDAFWQCVCWKNGIGLITQLDKPDSDTCWRDIAIGCIESDGHCLRPGCGRTLLLINSRSMRSGYIVSDPITNWDRVPRLALHPVLQGITFEGVPWIQDVLRDARLSTTTREEKQYAFRNTIHLGCHLLAYRSFASFPPVKRLNLSPPKGLKLAREVVENSFGVTVYDILRVLHDSLDIPLDMEEFEQHRWDYTHNCPPGMHNDTLKTLRDLLSFKPIREIVQERKTDRAVLRFCF</sequence>
<keyword evidence="1" id="KW-0472">Membrane</keyword>
<dbReference type="EMBL" id="ML122272">
    <property type="protein sequence ID" value="RPD58965.1"/>
    <property type="molecule type" value="Genomic_DNA"/>
</dbReference>
<feature type="transmembrane region" description="Helical" evidence="1">
    <location>
        <begin position="109"/>
        <end position="129"/>
    </location>
</feature>
<accession>A0A5C2S5D5</accession>
<gene>
    <name evidence="2" type="ORF">L227DRAFT_601651</name>
</gene>
<name>A0A5C2S5D5_9APHY</name>